<evidence type="ECO:0000256" key="6">
    <source>
        <dbReference type="ARBA" id="ARBA00022989"/>
    </source>
</evidence>
<dbReference type="PANTHER" id="PTHR47019:SF1">
    <property type="entry name" value="LIPID II FLIPPASE MURJ"/>
    <property type="match status" value="1"/>
</dbReference>
<feature type="transmembrane region" description="Helical" evidence="10">
    <location>
        <begin position="236"/>
        <end position="261"/>
    </location>
</feature>
<evidence type="ECO:0000256" key="8">
    <source>
        <dbReference type="ARBA" id="ARBA00060041"/>
    </source>
</evidence>
<accession>A0A520N3N4</accession>
<dbReference type="CDD" id="cd13123">
    <property type="entry name" value="MATE_MurJ_like"/>
    <property type="match status" value="1"/>
</dbReference>
<feature type="transmembrane region" description="Helical" evidence="10">
    <location>
        <begin position="486"/>
        <end position="508"/>
    </location>
</feature>
<evidence type="ECO:0000256" key="7">
    <source>
        <dbReference type="ARBA" id="ARBA00023136"/>
    </source>
</evidence>
<dbReference type="NCBIfam" id="TIGR01695">
    <property type="entry name" value="murJ_mviN"/>
    <property type="match status" value="1"/>
</dbReference>
<keyword evidence="3 10" id="KW-0812">Transmembrane</keyword>
<evidence type="ECO:0000256" key="3">
    <source>
        <dbReference type="ARBA" id="ARBA00022692"/>
    </source>
</evidence>
<keyword evidence="5 10" id="KW-0573">Peptidoglycan synthesis</keyword>
<evidence type="ECO:0000256" key="1">
    <source>
        <dbReference type="ARBA" id="ARBA00004651"/>
    </source>
</evidence>
<evidence type="ECO:0000256" key="10">
    <source>
        <dbReference type="HAMAP-Rule" id="MF_02078"/>
    </source>
</evidence>
<dbReference type="Proteomes" id="UP000315283">
    <property type="component" value="Unassembled WGS sequence"/>
</dbReference>
<evidence type="ECO:0000313" key="12">
    <source>
        <dbReference type="EMBL" id="RZO28073.1"/>
    </source>
</evidence>
<feature type="transmembrane region" description="Helical" evidence="10">
    <location>
        <begin position="455"/>
        <end position="474"/>
    </location>
</feature>
<keyword evidence="7 10" id="KW-0472">Membrane</keyword>
<dbReference type="PIRSF" id="PIRSF002869">
    <property type="entry name" value="MviN"/>
    <property type="match status" value="1"/>
</dbReference>
<organism evidence="12 13">
    <name type="scientific">SAR86 cluster bacterium</name>
    <dbReference type="NCBI Taxonomy" id="2030880"/>
    <lineage>
        <taxon>Bacteria</taxon>
        <taxon>Pseudomonadati</taxon>
        <taxon>Pseudomonadota</taxon>
        <taxon>Gammaproteobacteria</taxon>
        <taxon>SAR86 cluster</taxon>
    </lineage>
</organism>
<dbReference type="GO" id="GO:0034204">
    <property type="term" value="P:lipid translocation"/>
    <property type="evidence" value="ECO:0007669"/>
    <property type="project" value="TreeGrafter"/>
</dbReference>
<feature type="transmembrane region" description="Helical" evidence="10">
    <location>
        <begin position="193"/>
        <end position="215"/>
    </location>
</feature>
<feature type="transmembrane region" description="Helical" evidence="10">
    <location>
        <begin position="320"/>
        <end position="345"/>
    </location>
</feature>
<feature type="transmembrane region" description="Helical" evidence="10">
    <location>
        <begin position="281"/>
        <end position="299"/>
    </location>
</feature>
<comment type="subcellular location">
    <subcellularLocation>
        <location evidence="10">Cell inner membrane</location>
        <topology evidence="10">Multi-pass membrane protein</topology>
    </subcellularLocation>
    <subcellularLocation>
        <location evidence="1">Cell membrane</location>
        <topology evidence="1">Multi-pass membrane protein</topology>
    </subcellularLocation>
</comment>
<proteinExistence type="inferred from homology"/>
<evidence type="ECO:0000256" key="5">
    <source>
        <dbReference type="ARBA" id="ARBA00022984"/>
    </source>
</evidence>
<dbReference type="GO" id="GO:0005886">
    <property type="term" value="C:plasma membrane"/>
    <property type="evidence" value="ECO:0007669"/>
    <property type="project" value="UniProtKB-SubCell"/>
</dbReference>
<dbReference type="GO" id="GO:0015648">
    <property type="term" value="F:lipid-linked peptidoglycan transporter activity"/>
    <property type="evidence" value="ECO:0007669"/>
    <property type="project" value="UniProtKB-UniRule"/>
</dbReference>
<dbReference type="InterPro" id="IPR004268">
    <property type="entry name" value="MurJ"/>
</dbReference>
<protein>
    <recommendedName>
        <fullName evidence="10">Probable lipid II flippase MurJ</fullName>
    </recommendedName>
</protein>
<evidence type="ECO:0000256" key="2">
    <source>
        <dbReference type="ARBA" id="ARBA00022475"/>
    </source>
</evidence>
<feature type="transmembrane region" description="Helical" evidence="10">
    <location>
        <begin position="166"/>
        <end position="187"/>
    </location>
</feature>
<comment type="caution">
    <text evidence="12">The sequence shown here is derived from an EMBL/GenBank/DDBJ whole genome shotgun (WGS) entry which is preliminary data.</text>
</comment>
<dbReference type="GO" id="GO:0008360">
    <property type="term" value="P:regulation of cell shape"/>
    <property type="evidence" value="ECO:0007669"/>
    <property type="project" value="UniProtKB-UniRule"/>
</dbReference>
<feature type="transmembrane region" description="Helical" evidence="10">
    <location>
        <begin position="389"/>
        <end position="408"/>
    </location>
</feature>
<keyword evidence="10 11" id="KW-0813">Transport</keyword>
<feature type="transmembrane region" description="Helical" evidence="10">
    <location>
        <begin position="90"/>
        <end position="121"/>
    </location>
</feature>
<dbReference type="UniPathway" id="UPA00219"/>
<comment type="function">
    <text evidence="8 10 11">Involved in peptidoglycan biosynthesis. Transports lipid-linked peptidoglycan precursors from the inner to the outer leaflet of the cytoplasmic membrane.</text>
</comment>
<evidence type="ECO:0000313" key="13">
    <source>
        <dbReference type="Proteomes" id="UP000315283"/>
    </source>
</evidence>
<name>A0A520N3N4_9GAMM</name>
<dbReference type="GO" id="GO:0009252">
    <property type="term" value="P:peptidoglycan biosynthetic process"/>
    <property type="evidence" value="ECO:0007669"/>
    <property type="project" value="UniProtKB-UniRule"/>
</dbReference>
<dbReference type="PANTHER" id="PTHR47019">
    <property type="entry name" value="LIPID II FLIPPASE MURJ"/>
    <property type="match status" value="1"/>
</dbReference>
<sequence length="517" mass="58174">MNNLNTNKDFFNNLKKVVSGTSLSRFFGLIRDISTTNLFGASVFHDIFVICLKIPNLFRRFFAEGAFNQAFVPLYSEYEGKQDNVRSQEFLNAITGILVFTLFIFTLIVLIFAPIFIFFFAPGFYFDPVKQDISVQVLRIMFPYLALISLVALAGGIQNTHQKFSVPALTPVIFNLSLIMAALFIAPKYDMPIYVLAWSVLLAGFLQLIIQIAPLRSIKRLPIPKLNFQNEGIKKFFEVIFPAILAGGIIQINLLVDTIFASLLETGSPTWLYVSDRLVQFPLGIFAIAIGTVLLPTLSKLDANKERIAFNNTIKKGQRFVLFIGIPSLIGLMFCAEDLISTIFYRGAFTEVDVFNSSMSLMAFSMGLPFFMLMKVLTPAFFARKDTKTPMFVAIISLVLNATLNYLLAFVLNFGHVGIAIGSSVAALVSVLILEGILYKDGFIKMHGVINRFNIMILFSSIALIVFLYFFTSMTNFMNFNQPQRFLFLTIEIIISIAIYFSVSKLIYQKSLKNLFN</sequence>
<keyword evidence="10" id="KW-0997">Cell inner membrane</keyword>
<dbReference type="EMBL" id="SHBJ01000020">
    <property type="protein sequence ID" value="RZO28073.1"/>
    <property type="molecule type" value="Genomic_DNA"/>
</dbReference>
<evidence type="ECO:0000256" key="4">
    <source>
        <dbReference type="ARBA" id="ARBA00022960"/>
    </source>
</evidence>
<dbReference type="Pfam" id="PF03023">
    <property type="entry name" value="MurJ"/>
    <property type="match status" value="1"/>
</dbReference>
<keyword evidence="10 11" id="KW-0961">Cell wall biogenesis/degradation</keyword>
<dbReference type="AlphaFoldDB" id="A0A520N3N4"/>
<feature type="transmembrane region" description="Helical" evidence="10">
    <location>
        <begin position="133"/>
        <end position="154"/>
    </location>
</feature>
<reference evidence="12 13" key="1">
    <citation type="submission" date="2019-02" db="EMBL/GenBank/DDBJ databases">
        <title>Prokaryotic population dynamics and viral predation in marine succession experiment using metagenomics: the confinement effect.</title>
        <authorList>
            <person name="Haro-Moreno J.M."/>
            <person name="Rodriguez-Valera F."/>
            <person name="Lopez-Perez M."/>
        </authorList>
    </citation>
    <scope>NUCLEOTIDE SEQUENCE [LARGE SCALE GENOMIC DNA]</scope>
    <source>
        <strain evidence="12">MED-G164</strain>
    </source>
</reference>
<feature type="transmembrane region" description="Helical" evidence="10">
    <location>
        <begin position="414"/>
        <end position="434"/>
    </location>
</feature>
<dbReference type="InterPro" id="IPR051050">
    <property type="entry name" value="Lipid_II_flippase_MurJ/MviN"/>
</dbReference>
<evidence type="ECO:0000256" key="11">
    <source>
        <dbReference type="PIRNR" id="PIRNR002869"/>
    </source>
</evidence>
<keyword evidence="2 10" id="KW-1003">Cell membrane</keyword>
<evidence type="ECO:0000256" key="9">
    <source>
        <dbReference type="ARBA" id="ARBA00061532"/>
    </source>
</evidence>
<gene>
    <name evidence="10 12" type="primary">murJ</name>
    <name evidence="12" type="ORF">EVA97_03260</name>
</gene>
<feature type="transmembrane region" description="Helical" evidence="10">
    <location>
        <begin position="357"/>
        <end position="377"/>
    </location>
</feature>
<dbReference type="HAMAP" id="MF_02078">
    <property type="entry name" value="MurJ_MviN"/>
    <property type="match status" value="1"/>
</dbReference>
<dbReference type="PRINTS" id="PR01806">
    <property type="entry name" value="VIRFACTRMVIN"/>
</dbReference>
<comment type="pathway">
    <text evidence="10">Cell wall biogenesis; peptidoglycan biosynthesis.</text>
</comment>
<keyword evidence="4 10" id="KW-0133">Cell shape</keyword>
<keyword evidence="6 10" id="KW-1133">Transmembrane helix</keyword>
<dbReference type="GO" id="GO:0071555">
    <property type="term" value="P:cell wall organization"/>
    <property type="evidence" value="ECO:0007669"/>
    <property type="project" value="UniProtKB-UniRule"/>
</dbReference>
<comment type="similarity">
    <text evidence="9 10 11">Belongs to the MurJ/MviN family.</text>
</comment>